<dbReference type="Proteomes" id="UP001152798">
    <property type="component" value="Chromosome 1"/>
</dbReference>
<accession>A0A9P0DZ35</accession>
<gene>
    <name evidence="5" type="ORF">NEZAVI_LOCUS1896</name>
</gene>
<dbReference type="InterPro" id="IPR017996">
    <property type="entry name" value="MRJP/yellow-related"/>
</dbReference>
<dbReference type="PANTHER" id="PTHR10009">
    <property type="entry name" value="PROTEIN YELLOW-RELATED"/>
    <property type="match status" value="1"/>
</dbReference>
<dbReference type="AlphaFoldDB" id="A0A9P0DZ35"/>
<dbReference type="EMBL" id="OV725077">
    <property type="protein sequence ID" value="CAH1390744.1"/>
    <property type="molecule type" value="Genomic_DNA"/>
</dbReference>
<evidence type="ECO:0000256" key="2">
    <source>
        <dbReference type="ARBA" id="ARBA00009127"/>
    </source>
</evidence>
<feature type="chain" id="PRO_5040320427" evidence="4">
    <location>
        <begin position="20"/>
        <end position="236"/>
    </location>
</feature>
<sequence length="236" mass="26913">MGLKNYLITFVVLLPMSLADYTREMVCAMTMYPNGIELAWECEEHFHMMYCGGMYSPRDMLATRVQMYKEIGFVAFPRFRCGVAATLMAMNMTDYCREEPMMYAFPNWELNNATEPWSMVSVIDLQVDEKSVLWALDSGIMSSLCENPVIYSAPRLVSFCPISGKMLSRNGFTNLVCADSRLQFMEVENTEDGQTFVYISDAGTCALVVWNGEETRGFKIQSGSRWHFPGTRPITR</sequence>
<evidence type="ECO:0000313" key="6">
    <source>
        <dbReference type="Proteomes" id="UP001152798"/>
    </source>
</evidence>
<protein>
    <submittedName>
        <fullName evidence="5">Uncharacterized protein</fullName>
    </submittedName>
</protein>
<dbReference type="InterPro" id="IPR011042">
    <property type="entry name" value="6-blade_b-propeller_TolB-like"/>
</dbReference>
<dbReference type="Gene3D" id="2.120.10.30">
    <property type="entry name" value="TolB, C-terminal domain"/>
    <property type="match status" value="1"/>
</dbReference>
<feature type="signal peptide" evidence="4">
    <location>
        <begin position="1"/>
        <end position="19"/>
    </location>
</feature>
<comment type="subcellular location">
    <subcellularLocation>
        <location evidence="1">Secreted</location>
    </subcellularLocation>
</comment>
<name>A0A9P0DZ35_NEZVI</name>
<comment type="similarity">
    <text evidence="2">Belongs to the major royal jelly protein family.</text>
</comment>
<keyword evidence="6" id="KW-1185">Reference proteome</keyword>
<organism evidence="5 6">
    <name type="scientific">Nezara viridula</name>
    <name type="common">Southern green stink bug</name>
    <name type="synonym">Cimex viridulus</name>
    <dbReference type="NCBI Taxonomy" id="85310"/>
    <lineage>
        <taxon>Eukaryota</taxon>
        <taxon>Metazoa</taxon>
        <taxon>Ecdysozoa</taxon>
        <taxon>Arthropoda</taxon>
        <taxon>Hexapoda</taxon>
        <taxon>Insecta</taxon>
        <taxon>Pterygota</taxon>
        <taxon>Neoptera</taxon>
        <taxon>Paraneoptera</taxon>
        <taxon>Hemiptera</taxon>
        <taxon>Heteroptera</taxon>
        <taxon>Panheteroptera</taxon>
        <taxon>Pentatomomorpha</taxon>
        <taxon>Pentatomoidea</taxon>
        <taxon>Pentatomidae</taxon>
        <taxon>Pentatominae</taxon>
        <taxon>Nezara</taxon>
    </lineage>
</organism>
<evidence type="ECO:0000256" key="3">
    <source>
        <dbReference type="ARBA" id="ARBA00022525"/>
    </source>
</evidence>
<reference evidence="5" key="1">
    <citation type="submission" date="2022-01" db="EMBL/GenBank/DDBJ databases">
        <authorList>
            <person name="King R."/>
        </authorList>
    </citation>
    <scope>NUCLEOTIDE SEQUENCE</scope>
</reference>
<evidence type="ECO:0000256" key="4">
    <source>
        <dbReference type="SAM" id="SignalP"/>
    </source>
</evidence>
<proteinExistence type="inferred from homology"/>
<dbReference type="GO" id="GO:0005576">
    <property type="term" value="C:extracellular region"/>
    <property type="evidence" value="ECO:0007669"/>
    <property type="project" value="UniProtKB-SubCell"/>
</dbReference>
<evidence type="ECO:0000313" key="5">
    <source>
        <dbReference type="EMBL" id="CAH1390744.1"/>
    </source>
</evidence>
<dbReference type="Pfam" id="PF03022">
    <property type="entry name" value="MRJP"/>
    <property type="match status" value="1"/>
</dbReference>
<evidence type="ECO:0000256" key="1">
    <source>
        <dbReference type="ARBA" id="ARBA00004613"/>
    </source>
</evidence>
<keyword evidence="3" id="KW-0964">Secreted</keyword>
<keyword evidence="4" id="KW-0732">Signal</keyword>
<dbReference type="PANTHER" id="PTHR10009:SF8">
    <property type="entry name" value="IP19120P"/>
    <property type="match status" value="1"/>
</dbReference>